<keyword evidence="4" id="KW-1185">Reference proteome</keyword>
<dbReference type="PANTHER" id="PTHR24104:SF25">
    <property type="entry name" value="PROTEIN LIN-41"/>
    <property type="match status" value="1"/>
</dbReference>
<dbReference type="AlphaFoldDB" id="A0AAV7K2I8"/>
<feature type="repeat" description="NHL" evidence="2">
    <location>
        <begin position="243"/>
        <end position="284"/>
    </location>
</feature>
<dbReference type="GO" id="GO:0043161">
    <property type="term" value="P:proteasome-mediated ubiquitin-dependent protein catabolic process"/>
    <property type="evidence" value="ECO:0007669"/>
    <property type="project" value="TreeGrafter"/>
</dbReference>
<proteinExistence type="predicted"/>
<reference evidence="3 4" key="1">
    <citation type="journal article" date="2023" name="BMC Biol.">
        <title>The compact genome of the sponge Oopsacas minuta (Hexactinellida) is lacking key metazoan core genes.</title>
        <authorList>
            <person name="Santini S."/>
            <person name="Schenkelaars Q."/>
            <person name="Jourda C."/>
            <person name="Duchesne M."/>
            <person name="Belahbib H."/>
            <person name="Rocher C."/>
            <person name="Selva M."/>
            <person name="Riesgo A."/>
            <person name="Vervoort M."/>
            <person name="Leys S.P."/>
            <person name="Kodjabachian L."/>
            <person name="Le Bivic A."/>
            <person name="Borchiellini C."/>
            <person name="Claverie J.M."/>
            <person name="Renard E."/>
        </authorList>
    </citation>
    <scope>NUCLEOTIDE SEQUENCE [LARGE SCALE GENOMIC DNA]</scope>
    <source>
        <strain evidence="3">SPO-2</strain>
    </source>
</reference>
<dbReference type="Proteomes" id="UP001165289">
    <property type="component" value="Unassembled WGS sequence"/>
</dbReference>
<protein>
    <submittedName>
        <fullName evidence="3">Uncharacterized protein</fullName>
    </submittedName>
</protein>
<dbReference type="PROSITE" id="PS51125">
    <property type="entry name" value="NHL"/>
    <property type="match status" value="1"/>
</dbReference>
<sequence length="410" mass="47164">MATNYLPDSIKCNFDFLITEIREDIIQRFNELIDSLQRRQCQFMQELEDISDNYKRKEIEKESMLRELEGVQKYLEENVTSSVMINLQQDVKSKIEESLKTIQIQLDSFKVSFVWDFDVVQQVKCIGSLQGQGEHEAKTKVMKKSYRQKFTPYMSVGSFSGTSGVAIEKNTLNIYVVESLWNNIHVFNDHGDFLFKFGNVAMFFGKLSHPKGISIYEDRLFISQRNSHIISVHKLDGTFIELFGAQGANEGHFMHPNKLTIDETNGNIYICDQGNNRIQLYSSDLEFKSVLWQHLLKSPLDIKLTNNSIFVLDDRSPCLHEFNYDYSLIRSTIRVGYLQQVVSPICFCIDPEGNIYITDNRMGCVYVFSNNGDDIIHQFGKFENVHGICINKDGGIVVTSSTKEGSLQVY</sequence>
<dbReference type="GO" id="GO:0008270">
    <property type="term" value="F:zinc ion binding"/>
    <property type="evidence" value="ECO:0007669"/>
    <property type="project" value="UniProtKB-KW"/>
</dbReference>
<evidence type="ECO:0000313" key="4">
    <source>
        <dbReference type="Proteomes" id="UP001165289"/>
    </source>
</evidence>
<evidence type="ECO:0000256" key="2">
    <source>
        <dbReference type="PROSITE-ProRule" id="PRU00504"/>
    </source>
</evidence>
<accession>A0AAV7K2I8</accession>
<name>A0AAV7K2I8_9METZ</name>
<dbReference type="GO" id="GO:0061630">
    <property type="term" value="F:ubiquitin protein ligase activity"/>
    <property type="evidence" value="ECO:0007669"/>
    <property type="project" value="TreeGrafter"/>
</dbReference>
<dbReference type="InterPro" id="IPR001258">
    <property type="entry name" value="NHL_repeat"/>
</dbReference>
<keyword evidence="1" id="KW-0677">Repeat</keyword>
<comment type="caution">
    <text evidence="3">The sequence shown here is derived from an EMBL/GenBank/DDBJ whole genome shotgun (WGS) entry which is preliminary data.</text>
</comment>
<dbReference type="InterPro" id="IPR050952">
    <property type="entry name" value="TRIM-NHL_E3_ligases"/>
</dbReference>
<organism evidence="3 4">
    <name type="scientific">Oopsacas minuta</name>
    <dbReference type="NCBI Taxonomy" id="111878"/>
    <lineage>
        <taxon>Eukaryota</taxon>
        <taxon>Metazoa</taxon>
        <taxon>Porifera</taxon>
        <taxon>Hexactinellida</taxon>
        <taxon>Hexasterophora</taxon>
        <taxon>Lyssacinosida</taxon>
        <taxon>Leucopsacidae</taxon>
        <taxon>Oopsacas</taxon>
    </lineage>
</organism>
<dbReference type="SUPFAM" id="SSF101898">
    <property type="entry name" value="NHL repeat"/>
    <property type="match status" value="1"/>
</dbReference>
<dbReference type="InterPro" id="IPR011042">
    <property type="entry name" value="6-blade_b-propeller_TolB-like"/>
</dbReference>
<dbReference type="Gene3D" id="2.120.10.30">
    <property type="entry name" value="TolB, C-terminal domain"/>
    <property type="match status" value="1"/>
</dbReference>
<evidence type="ECO:0000313" key="3">
    <source>
        <dbReference type="EMBL" id="KAI6655462.1"/>
    </source>
</evidence>
<evidence type="ECO:0000256" key="1">
    <source>
        <dbReference type="ARBA" id="ARBA00022737"/>
    </source>
</evidence>
<dbReference type="PANTHER" id="PTHR24104">
    <property type="entry name" value="E3 UBIQUITIN-PROTEIN LIGASE NHLRC1-RELATED"/>
    <property type="match status" value="1"/>
</dbReference>
<dbReference type="EMBL" id="JAKMXF010000192">
    <property type="protein sequence ID" value="KAI6655462.1"/>
    <property type="molecule type" value="Genomic_DNA"/>
</dbReference>
<dbReference type="Pfam" id="PF17170">
    <property type="entry name" value="DUF5128"/>
    <property type="match status" value="1"/>
</dbReference>
<gene>
    <name evidence="3" type="ORF">LOD99_11408</name>
</gene>
<dbReference type="GO" id="GO:0000209">
    <property type="term" value="P:protein polyubiquitination"/>
    <property type="evidence" value="ECO:0007669"/>
    <property type="project" value="TreeGrafter"/>
</dbReference>
<dbReference type="CDD" id="cd05819">
    <property type="entry name" value="NHL"/>
    <property type="match status" value="1"/>
</dbReference>